<gene>
    <name evidence="3" type="ORF">LVIROSA_LOCUS1213</name>
</gene>
<proteinExistence type="inferred from homology"/>
<evidence type="ECO:0000313" key="4">
    <source>
        <dbReference type="Proteomes" id="UP001157418"/>
    </source>
</evidence>
<keyword evidence="2" id="KW-0677">Repeat</keyword>
<dbReference type="Gene3D" id="1.25.40.10">
    <property type="entry name" value="Tetratricopeptide repeat domain"/>
    <property type="match status" value="2"/>
</dbReference>
<comment type="similarity">
    <text evidence="1">Belongs to the PPR family. P subfamily.</text>
</comment>
<dbReference type="PANTHER" id="PTHR47941">
    <property type="entry name" value="PENTATRICOPEPTIDE REPEAT-CONTAINING PROTEIN 3, MITOCHONDRIAL"/>
    <property type="match status" value="1"/>
</dbReference>
<dbReference type="InterPro" id="IPR011990">
    <property type="entry name" value="TPR-like_helical_dom_sf"/>
</dbReference>
<protein>
    <recommendedName>
        <fullName evidence="5">Pentatricopeptide repeat-containing protein</fullName>
    </recommendedName>
</protein>
<evidence type="ECO:0000313" key="3">
    <source>
        <dbReference type="EMBL" id="CAH1413243.1"/>
    </source>
</evidence>
<dbReference type="EMBL" id="CAKMRJ010000001">
    <property type="protein sequence ID" value="CAH1413243.1"/>
    <property type="molecule type" value="Genomic_DNA"/>
</dbReference>
<organism evidence="3 4">
    <name type="scientific">Lactuca virosa</name>
    <dbReference type="NCBI Taxonomy" id="75947"/>
    <lineage>
        <taxon>Eukaryota</taxon>
        <taxon>Viridiplantae</taxon>
        <taxon>Streptophyta</taxon>
        <taxon>Embryophyta</taxon>
        <taxon>Tracheophyta</taxon>
        <taxon>Spermatophyta</taxon>
        <taxon>Magnoliopsida</taxon>
        <taxon>eudicotyledons</taxon>
        <taxon>Gunneridae</taxon>
        <taxon>Pentapetalae</taxon>
        <taxon>asterids</taxon>
        <taxon>campanulids</taxon>
        <taxon>Asterales</taxon>
        <taxon>Asteraceae</taxon>
        <taxon>Cichorioideae</taxon>
        <taxon>Cichorieae</taxon>
        <taxon>Lactucinae</taxon>
        <taxon>Lactuca</taxon>
    </lineage>
</organism>
<name>A0AAU9LBD4_9ASTR</name>
<accession>A0AAU9LBD4</accession>
<dbReference type="InterPro" id="IPR002885">
    <property type="entry name" value="PPR_rpt"/>
</dbReference>
<dbReference type="Pfam" id="PF13041">
    <property type="entry name" value="PPR_2"/>
    <property type="match status" value="1"/>
</dbReference>
<dbReference type="Proteomes" id="UP001157418">
    <property type="component" value="Unassembled WGS sequence"/>
</dbReference>
<sequence length="208" mass="23295">MANSKNVVWFMIYHPLNKFKFKGNFFTHSSLGSSRSPSALVEVGTGITAVASFHSNSCSSRRRSIFHRITNCDDALDMFHEITHRQPLPPVARFNELLQAVTKKKHYSCSVEIFQRMNSVGAPIDALTISIVIKCLCQMHSTREGFAVLGYGYKCGVVPDVFTFSALLDGLILEDKVPEAYAFFKKLIRNKVCDPNGVMYTNMIKGLC</sequence>
<reference evidence="3 4" key="1">
    <citation type="submission" date="2022-01" db="EMBL/GenBank/DDBJ databases">
        <authorList>
            <person name="Xiong W."/>
            <person name="Schranz E."/>
        </authorList>
    </citation>
    <scope>NUCLEOTIDE SEQUENCE [LARGE SCALE GENOMIC DNA]</scope>
</reference>
<comment type="caution">
    <text evidence="3">The sequence shown here is derived from an EMBL/GenBank/DDBJ whole genome shotgun (WGS) entry which is preliminary data.</text>
</comment>
<keyword evidence="4" id="KW-1185">Reference proteome</keyword>
<evidence type="ECO:0000256" key="1">
    <source>
        <dbReference type="ARBA" id="ARBA00007626"/>
    </source>
</evidence>
<evidence type="ECO:0008006" key="5">
    <source>
        <dbReference type="Google" id="ProtNLM"/>
    </source>
</evidence>
<evidence type="ECO:0000256" key="2">
    <source>
        <dbReference type="ARBA" id="ARBA00022737"/>
    </source>
</evidence>
<dbReference type="AlphaFoldDB" id="A0AAU9LBD4"/>